<dbReference type="Proteomes" id="UP000228621">
    <property type="component" value="Unassembled WGS sequence"/>
</dbReference>
<evidence type="ECO:0000256" key="6">
    <source>
        <dbReference type="ARBA" id="ARBA00022847"/>
    </source>
</evidence>
<dbReference type="Gene3D" id="1.20.1740.10">
    <property type="entry name" value="Amino acid/polyamine transporter I"/>
    <property type="match status" value="1"/>
</dbReference>
<dbReference type="GO" id="GO:0005283">
    <property type="term" value="F:amino acid:sodium symporter activity"/>
    <property type="evidence" value="ECO:0007669"/>
    <property type="project" value="InterPro"/>
</dbReference>
<evidence type="ECO:0000313" key="10">
    <source>
        <dbReference type="EMBL" id="PCK30877.1"/>
    </source>
</evidence>
<feature type="transmembrane region" description="Helical" evidence="9">
    <location>
        <begin position="300"/>
        <end position="320"/>
    </location>
</feature>
<dbReference type="RefSeq" id="WP_099642920.1">
    <property type="nucleotide sequence ID" value="NZ_JAQPZX010000066.1"/>
</dbReference>
<evidence type="ECO:0000256" key="8">
    <source>
        <dbReference type="ARBA" id="ARBA00023136"/>
    </source>
</evidence>
<feature type="transmembrane region" description="Helical" evidence="9">
    <location>
        <begin position="179"/>
        <end position="197"/>
    </location>
</feature>
<evidence type="ECO:0000256" key="5">
    <source>
        <dbReference type="ARBA" id="ARBA00022692"/>
    </source>
</evidence>
<feature type="transmembrane region" description="Helical" evidence="9">
    <location>
        <begin position="233"/>
        <end position="256"/>
    </location>
</feature>
<keyword evidence="5 9" id="KW-0812">Transmembrane</keyword>
<feature type="transmembrane region" description="Helical" evidence="9">
    <location>
        <begin position="418"/>
        <end position="439"/>
    </location>
</feature>
<comment type="subcellular location">
    <subcellularLocation>
        <location evidence="9">Cell inner membrane</location>
        <topology evidence="9">Multi-pass membrane protein</topology>
    </subcellularLocation>
    <subcellularLocation>
        <location evidence="1">Cell membrane</location>
        <topology evidence="1">Multi-pass membrane protein</topology>
    </subcellularLocation>
</comment>
<evidence type="ECO:0000256" key="3">
    <source>
        <dbReference type="ARBA" id="ARBA00022448"/>
    </source>
</evidence>
<keyword evidence="11" id="KW-1185">Reference proteome</keyword>
<sequence length="472" mass="50523">MADILNSISGLLWGHLLIYLLIAAGVFFTIRLGFIQFTQFPYMVKVMMQSREGAEDGISSFQAFCTSLAARVGTGNMAGVGVALYLGGPGAILWMWLIALIGMATSFAESCLAQLYKTKDDDGNFRGGPAYYMELGLKRKWMGVLFSLCLILAFGLVFNAVQANSIAAAFEVAFDVPKYVMGVALVAASGIIIFGGLKTIARFAELVVPFMAVAYLILALYVCAVNFTQLPDIFMLIVKSAMGIEQAGAGAIGYAVMQAMLQGIKRGLFSNEAGMGSAANAAASATPNPNHPASQGYVQMLGVFVDTIVICTATASLILLSGQLEPNSGLTGIELTQSALVHHVGEWGAIFVAVAILFFAFTSIVANYSYAETNLLFLDHHSKKGMMVFRACVLGMVMFGAVSELGLVWTLADISMGLMAVVNVIALFMLRKVVIWLACDYKKQLKAGVTPEFDPSTNPEVEKTLPKGIWTK</sequence>
<dbReference type="InterPro" id="IPR001463">
    <property type="entry name" value="Na/Ala_symport"/>
</dbReference>
<dbReference type="NCBIfam" id="TIGR00835">
    <property type="entry name" value="agcS"/>
    <property type="match status" value="1"/>
</dbReference>
<keyword evidence="9" id="KW-0997">Cell inner membrane</keyword>
<evidence type="ECO:0000256" key="2">
    <source>
        <dbReference type="ARBA" id="ARBA00009261"/>
    </source>
</evidence>
<name>A0A2A5JNC2_PSEO7</name>
<keyword evidence="8 9" id="KW-0472">Membrane</keyword>
<feature type="transmembrane region" description="Helical" evidence="9">
    <location>
        <begin position="141"/>
        <end position="159"/>
    </location>
</feature>
<dbReference type="PRINTS" id="PR00175">
    <property type="entry name" value="NAALASMPORT"/>
</dbReference>
<evidence type="ECO:0000256" key="1">
    <source>
        <dbReference type="ARBA" id="ARBA00004651"/>
    </source>
</evidence>
<keyword evidence="6 9" id="KW-0769">Symport</keyword>
<protein>
    <submittedName>
        <fullName evidence="10">Sodium:alanine symporter family protein</fullName>
    </submittedName>
</protein>
<feature type="transmembrane region" description="Helical" evidence="9">
    <location>
        <begin position="206"/>
        <end position="227"/>
    </location>
</feature>
<evidence type="ECO:0000256" key="9">
    <source>
        <dbReference type="RuleBase" id="RU363064"/>
    </source>
</evidence>
<dbReference type="OrthoDB" id="9806926at2"/>
<dbReference type="Pfam" id="PF01235">
    <property type="entry name" value="Na_Ala_symp"/>
    <property type="match status" value="1"/>
</dbReference>
<reference evidence="11" key="1">
    <citation type="journal article" date="2019" name="Genome Announc.">
        <title>Draft Genome Sequence of Pseudoalteromonas piscicida Strain 36Y ROTHPW, an Hypersaline Seawater Isolate from the South Coast of Sonora, Mexico.</title>
        <authorList>
            <person name="Sanchez-Diaz R."/>
            <person name="Molina-Garza Z.J."/>
            <person name="Cruz-Suarez L.E."/>
            <person name="Selvin J."/>
            <person name="Kiran G.S."/>
            <person name="Ibarra-Gamez J.C."/>
            <person name="Gomez-Gil B."/>
            <person name="Galaviz-Silva L."/>
        </authorList>
    </citation>
    <scope>NUCLEOTIDE SEQUENCE [LARGE SCALE GENOMIC DNA]</scope>
    <source>
        <strain evidence="11">36Y_RITHPW</strain>
    </source>
</reference>
<dbReference type="EMBL" id="NKHF01000070">
    <property type="protein sequence ID" value="PCK30877.1"/>
    <property type="molecule type" value="Genomic_DNA"/>
</dbReference>
<gene>
    <name evidence="10" type="ORF">CEX98_15330</name>
</gene>
<dbReference type="GO" id="GO:0005886">
    <property type="term" value="C:plasma membrane"/>
    <property type="evidence" value="ECO:0007669"/>
    <property type="project" value="UniProtKB-SubCell"/>
</dbReference>
<keyword evidence="4" id="KW-1003">Cell membrane</keyword>
<evidence type="ECO:0000256" key="4">
    <source>
        <dbReference type="ARBA" id="ARBA00022475"/>
    </source>
</evidence>
<dbReference type="PANTHER" id="PTHR30330">
    <property type="entry name" value="AGSS FAMILY TRANSPORTER, SODIUM-ALANINE"/>
    <property type="match status" value="1"/>
</dbReference>
<feature type="transmembrane region" description="Helical" evidence="9">
    <location>
        <begin position="12"/>
        <end position="34"/>
    </location>
</feature>
<evidence type="ECO:0000313" key="11">
    <source>
        <dbReference type="Proteomes" id="UP000228621"/>
    </source>
</evidence>
<dbReference type="AlphaFoldDB" id="A0A2A5JNC2"/>
<proteinExistence type="inferred from homology"/>
<organism evidence="10 11">
    <name type="scientific">Pseudoalteromonas piscicida</name>
    <dbReference type="NCBI Taxonomy" id="43662"/>
    <lineage>
        <taxon>Bacteria</taxon>
        <taxon>Pseudomonadati</taxon>
        <taxon>Pseudomonadota</taxon>
        <taxon>Gammaproteobacteria</taxon>
        <taxon>Alteromonadales</taxon>
        <taxon>Pseudoalteromonadaceae</taxon>
        <taxon>Pseudoalteromonas</taxon>
    </lineage>
</organism>
<dbReference type="FunFam" id="1.20.1740.10:FF:000004">
    <property type="entry name" value="Sodium:alanine symporter family protein"/>
    <property type="match status" value="1"/>
</dbReference>
<evidence type="ECO:0000256" key="7">
    <source>
        <dbReference type="ARBA" id="ARBA00022989"/>
    </source>
</evidence>
<accession>A0A2A5JNC2</accession>
<feature type="transmembrane region" description="Helical" evidence="9">
    <location>
        <begin position="391"/>
        <end position="412"/>
    </location>
</feature>
<feature type="transmembrane region" description="Helical" evidence="9">
    <location>
        <begin position="347"/>
        <end position="370"/>
    </location>
</feature>
<comment type="similarity">
    <text evidence="2 9">Belongs to the alanine or glycine:cation symporter (AGCS) (TC 2.A.25) family.</text>
</comment>
<dbReference type="PANTHER" id="PTHR30330:SF1">
    <property type="entry name" value="AMINO-ACID CARRIER PROTEIN ALST"/>
    <property type="match status" value="1"/>
</dbReference>
<comment type="caution">
    <text evidence="10">The sequence shown here is derived from an EMBL/GenBank/DDBJ whole genome shotgun (WGS) entry which is preliminary data.</text>
</comment>
<keyword evidence="7 9" id="KW-1133">Transmembrane helix</keyword>
<keyword evidence="3 9" id="KW-0813">Transport</keyword>